<gene>
    <name evidence="2" type="ORF">DQQ01_07250</name>
</gene>
<feature type="region of interest" description="Disordered" evidence="1">
    <location>
        <begin position="24"/>
        <end position="47"/>
    </location>
</feature>
<feature type="compositionally biased region" description="Basic and acidic residues" evidence="1">
    <location>
        <begin position="24"/>
        <end position="38"/>
    </location>
</feature>
<dbReference type="RefSeq" id="WP_111919477.1">
    <property type="nucleotide sequence ID" value="NZ_CP030280.1"/>
</dbReference>
<accession>A0A2Z4UAC9</accession>
<dbReference type="Proteomes" id="UP000250003">
    <property type="component" value="Chromosome"/>
</dbReference>
<evidence type="ECO:0000256" key="1">
    <source>
        <dbReference type="SAM" id="MobiDB-lite"/>
    </source>
</evidence>
<protein>
    <submittedName>
        <fullName evidence="2">Uncharacterized protein</fullName>
    </submittedName>
</protein>
<organism evidence="2 3">
    <name type="scientific">Blautia argi</name>
    <dbReference type="NCBI Taxonomy" id="1912897"/>
    <lineage>
        <taxon>Bacteria</taxon>
        <taxon>Bacillati</taxon>
        <taxon>Bacillota</taxon>
        <taxon>Clostridia</taxon>
        <taxon>Lachnospirales</taxon>
        <taxon>Lachnospiraceae</taxon>
        <taxon>Blautia</taxon>
    </lineage>
</organism>
<sequence>MKRKLCILCCIAIIISMVGCTSEKKETNEERSDTKIETNEENEESKDDVIFDHEMKENIGEGIFEFVPE</sequence>
<proteinExistence type="predicted"/>
<name>A0A2Z4UAC9_9FIRM</name>
<dbReference type="AlphaFoldDB" id="A0A2Z4UAC9"/>
<reference evidence="3" key="1">
    <citation type="submission" date="2018-06" db="EMBL/GenBank/DDBJ databases">
        <title>Description of Blautia argi sp. nov., a new anaerobic isolated from dog feces.</title>
        <authorList>
            <person name="Chang Y.-H."/>
            <person name="Paek J."/>
            <person name="Shin Y."/>
        </authorList>
    </citation>
    <scope>NUCLEOTIDE SEQUENCE [LARGE SCALE GENOMIC DNA]</scope>
    <source>
        <strain evidence="3">KCTC 15426</strain>
    </source>
</reference>
<evidence type="ECO:0000313" key="3">
    <source>
        <dbReference type="Proteomes" id="UP000250003"/>
    </source>
</evidence>
<dbReference type="PROSITE" id="PS51257">
    <property type="entry name" value="PROKAR_LIPOPROTEIN"/>
    <property type="match status" value="1"/>
</dbReference>
<dbReference type="KEGG" id="blau:DQQ01_07250"/>
<keyword evidence="3" id="KW-1185">Reference proteome</keyword>
<evidence type="ECO:0000313" key="2">
    <source>
        <dbReference type="EMBL" id="AWY97967.1"/>
    </source>
</evidence>
<dbReference type="EMBL" id="CP030280">
    <property type="protein sequence ID" value="AWY97967.1"/>
    <property type="molecule type" value="Genomic_DNA"/>
</dbReference>